<dbReference type="InterPro" id="IPR036097">
    <property type="entry name" value="HisK_dim/P_sf"/>
</dbReference>
<feature type="transmembrane region" description="Helical" evidence="10">
    <location>
        <begin position="334"/>
        <end position="354"/>
    </location>
</feature>
<feature type="modified residue" description="4-aspartylphosphate" evidence="7">
    <location>
        <position position="754"/>
    </location>
</feature>
<dbReference type="SUPFAM" id="SSF158472">
    <property type="entry name" value="HAMP domain-like"/>
    <property type="match status" value="1"/>
</dbReference>
<evidence type="ECO:0000313" key="15">
    <source>
        <dbReference type="EMBL" id="KUP91465.1"/>
    </source>
</evidence>
<dbReference type="PRINTS" id="PR00344">
    <property type="entry name" value="BCTRLSENSOR"/>
</dbReference>
<evidence type="ECO:0000256" key="10">
    <source>
        <dbReference type="SAM" id="Phobius"/>
    </source>
</evidence>
<evidence type="ECO:0000256" key="3">
    <source>
        <dbReference type="ARBA" id="ARBA00012438"/>
    </source>
</evidence>
<evidence type="ECO:0000256" key="7">
    <source>
        <dbReference type="PROSITE-ProRule" id="PRU00169"/>
    </source>
</evidence>
<dbReference type="SUPFAM" id="SSF55874">
    <property type="entry name" value="ATPase domain of HSP90 chaperone/DNA topoisomerase II/histidine kinase"/>
    <property type="match status" value="1"/>
</dbReference>
<dbReference type="SUPFAM" id="SSF47384">
    <property type="entry name" value="Homodimeric domain of signal transducing histidine kinase"/>
    <property type="match status" value="1"/>
</dbReference>
<dbReference type="SMART" id="SM00388">
    <property type="entry name" value="HisKA"/>
    <property type="match status" value="1"/>
</dbReference>
<dbReference type="Proteomes" id="UP000068382">
    <property type="component" value="Unassembled WGS sequence"/>
</dbReference>
<dbReference type="PANTHER" id="PTHR43047:SF72">
    <property type="entry name" value="OSMOSENSING HISTIDINE PROTEIN KINASE SLN1"/>
    <property type="match status" value="1"/>
</dbReference>
<evidence type="ECO:0000259" key="13">
    <source>
        <dbReference type="PROSITE" id="PS50112"/>
    </source>
</evidence>
<dbReference type="Gene3D" id="1.10.287.130">
    <property type="match status" value="1"/>
</dbReference>
<dbReference type="Pfam" id="PF02518">
    <property type="entry name" value="HATPase_c"/>
    <property type="match status" value="1"/>
</dbReference>
<keyword evidence="10" id="KW-0472">Membrane</keyword>
<dbReference type="InterPro" id="IPR003661">
    <property type="entry name" value="HisK_dim/P_dom"/>
</dbReference>
<feature type="domain" description="Histidine kinase" evidence="11">
    <location>
        <begin position="444"/>
        <end position="663"/>
    </location>
</feature>
<dbReference type="GO" id="GO:0000155">
    <property type="term" value="F:phosphorelay sensor kinase activity"/>
    <property type="evidence" value="ECO:0007669"/>
    <property type="project" value="InterPro"/>
</dbReference>
<feature type="domain" description="HAMP" evidence="14">
    <location>
        <begin position="355"/>
        <end position="408"/>
    </location>
</feature>
<dbReference type="PROSITE" id="PS50109">
    <property type="entry name" value="HIS_KIN"/>
    <property type="match status" value="1"/>
</dbReference>
<dbReference type="InterPro" id="IPR004358">
    <property type="entry name" value="Sig_transdc_His_kin-like_C"/>
</dbReference>
<feature type="coiled-coil region" evidence="8">
    <location>
        <begin position="400"/>
        <end position="434"/>
    </location>
</feature>
<dbReference type="PROSITE" id="PS50110">
    <property type="entry name" value="RESPONSE_REGULATORY"/>
    <property type="match status" value="1"/>
</dbReference>
<keyword evidence="16" id="KW-1185">Reference proteome</keyword>
<organism evidence="15 16">
    <name type="scientific">Tritonibacter horizontis</name>
    <dbReference type="NCBI Taxonomy" id="1768241"/>
    <lineage>
        <taxon>Bacteria</taxon>
        <taxon>Pseudomonadati</taxon>
        <taxon>Pseudomonadota</taxon>
        <taxon>Alphaproteobacteria</taxon>
        <taxon>Rhodobacterales</taxon>
        <taxon>Paracoccaceae</taxon>
        <taxon>Tritonibacter</taxon>
    </lineage>
</organism>
<dbReference type="CDD" id="cd00082">
    <property type="entry name" value="HisKA"/>
    <property type="match status" value="1"/>
</dbReference>
<dbReference type="InterPro" id="IPR001789">
    <property type="entry name" value="Sig_transdc_resp-reg_receiver"/>
</dbReference>
<dbReference type="InterPro" id="IPR035965">
    <property type="entry name" value="PAS-like_dom_sf"/>
</dbReference>
<feature type="compositionally biased region" description="Low complexity" evidence="9">
    <location>
        <begin position="683"/>
        <end position="694"/>
    </location>
</feature>
<dbReference type="Gene3D" id="3.30.450.20">
    <property type="entry name" value="PAS domain"/>
    <property type="match status" value="1"/>
</dbReference>
<dbReference type="Pfam" id="PF00672">
    <property type="entry name" value="HAMP"/>
    <property type="match status" value="1"/>
</dbReference>
<sequence length="1100" mass="119794">MLLQGIRSRLLLTFLLASVLPLTLGGLVFYRLVNQTVTTETFQKVAFVRDAKASEITQYMTYARRQAENLAQSSNVRYSVGEFYGFSHALRQIDATPEEAGARLRDIFGVDTTPLPPAGIGSEDRLLREALEYSNTHRRFHAGFLEFLDEAEFDNLYLADRHGQVVYSVHKDAYLGQILDPAVTGLGQAYHRATTQTGFEPVFQDYARDAVTGALSAYLAVPVRLHGRHKGAMILRVPPNSLQSLMTESETALSVISSGGIVIASSGAPVPGTAVALPPAMTSHEGVSVLSAGLAGLASLSAWRVLDAPFPTWTIIAEASQTAAFETSHRLRNALLLIGAVAVTGLALLSFLFANALTRPVRRLSEAASAVATGSLNDALPEYDRPVEYARLSRAVNQMRRALRDQLDLIRDKNAELQENLRQIGEKNAKLEEADRMKDRFLANTSHELRTPLNGIIGILETLEGGAMGDMLPAQTSQLRLITFSARRLSRLVDDLLDIYRIREGRMRLDLQPVDVSHAVRNVLHLLQPTFRIDPAKVRLAIPDDLPAVTADPVRFEQILFNLLSNAVKYGGGSAVDISAAPRADGRIAVSIRDHGPGIAADNMERIFHPLEQLTPDGAGQPGGTGLGLTIARHLAALMSGTIDVLSPAGAGAEFQVLLPQSDLPALGGEDWTAAPLIEEASDATPAPGPAADGRSGTDPDGAPVILAVDDEPINLQVLQNVLQPQGYRVTTAANGAEALRSVAERRPDLIVLDVMMGGLSGLDVARNLRRRHGLHELPIILLTARGRTSDLLAGFEAGANDYVVKPFVRDELLSRIRTLLEASRARSRAEENRALKDEIERRIQIEDALRLSQRRMAQLLDTLEDGLICVNARGVVTYVNEAAQQLLDQRVTANRSRLDAVMPEAALAALAEIDVEDEPIHIEITLNARLLQVSLFAMLPEAGGGRAVLFSQAAAPREDFVHSLRDLVDTSLPSLISDDPAEELQQTPGDSYRDTIVDLMSDSLEIWTAATGKGKIDFAETSGIWRVNLDKTSLQTRTLDKYLLIETLPDNPRWRDVLKTVSFVLALAARDTADAELRARFDALELRLEAFRNLIAQRG</sequence>
<dbReference type="Gene3D" id="3.30.565.10">
    <property type="entry name" value="Histidine kinase-like ATPase, C-terminal domain"/>
    <property type="match status" value="1"/>
</dbReference>
<evidence type="ECO:0000259" key="11">
    <source>
        <dbReference type="PROSITE" id="PS50109"/>
    </source>
</evidence>
<dbReference type="Gene3D" id="6.10.340.10">
    <property type="match status" value="1"/>
</dbReference>
<feature type="region of interest" description="Disordered" evidence="9">
    <location>
        <begin position="682"/>
        <end position="701"/>
    </location>
</feature>
<dbReference type="InterPro" id="IPR003660">
    <property type="entry name" value="HAMP_dom"/>
</dbReference>
<keyword evidence="5 15" id="KW-0808">Transferase</keyword>
<comment type="caution">
    <text evidence="15">The sequence shown here is derived from an EMBL/GenBank/DDBJ whole genome shotgun (WGS) entry which is preliminary data.</text>
</comment>
<dbReference type="SUPFAM" id="SSF55785">
    <property type="entry name" value="PYP-like sensor domain (PAS domain)"/>
    <property type="match status" value="1"/>
</dbReference>
<dbReference type="PROSITE" id="PS50112">
    <property type="entry name" value="PAS"/>
    <property type="match status" value="1"/>
</dbReference>
<dbReference type="SMART" id="SM00304">
    <property type="entry name" value="HAMP"/>
    <property type="match status" value="1"/>
</dbReference>
<evidence type="ECO:0000256" key="4">
    <source>
        <dbReference type="ARBA" id="ARBA00022553"/>
    </source>
</evidence>
<dbReference type="InterPro" id="IPR000014">
    <property type="entry name" value="PAS"/>
</dbReference>
<dbReference type="CDD" id="cd06225">
    <property type="entry name" value="HAMP"/>
    <property type="match status" value="1"/>
</dbReference>
<comment type="catalytic activity">
    <reaction evidence="1">
        <text>ATP + protein L-histidine = ADP + protein N-phospho-L-histidine.</text>
        <dbReference type="EC" id="2.7.13.3"/>
    </reaction>
</comment>
<feature type="domain" description="Response regulatory" evidence="12">
    <location>
        <begin position="705"/>
        <end position="821"/>
    </location>
</feature>
<name>A0A132BST2_9RHOB</name>
<protein>
    <recommendedName>
        <fullName evidence="3">histidine kinase</fullName>
        <ecNumber evidence="3">2.7.13.3</ecNumber>
    </recommendedName>
</protein>
<keyword evidence="8" id="KW-0175">Coiled coil</keyword>
<keyword evidence="4 7" id="KW-0597">Phosphoprotein</keyword>
<comment type="subcellular location">
    <subcellularLocation>
        <location evidence="2">Membrane</location>
    </subcellularLocation>
</comment>
<dbReference type="InterPro" id="IPR003594">
    <property type="entry name" value="HATPase_dom"/>
</dbReference>
<dbReference type="SMART" id="SM00387">
    <property type="entry name" value="HATPase_c"/>
    <property type="match status" value="1"/>
</dbReference>
<feature type="domain" description="PAS" evidence="13">
    <location>
        <begin position="853"/>
        <end position="888"/>
    </location>
</feature>
<accession>A0A132BST2</accession>
<evidence type="ECO:0000256" key="6">
    <source>
        <dbReference type="ARBA" id="ARBA00022777"/>
    </source>
</evidence>
<dbReference type="EC" id="2.7.13.3" evidence="3"/>
<dbReference type="SMART" id="SM00448">
    <property type="entry name" value="REC"/>
    <property type="match status" value="1"/>
</dbReference>
<dbReference type="Pfam" id="PF13188">
    <property type="entry name" value="PAS_8"/>
    <property type="match status" value="1"/>
</dbReference>
<keyword evidence="10" id="KW-0812">Transmembrane</keyword>
<evidence type="ECO:0000259" key="14">
    <source>
        <dbReference type="PROSITE" id="PS50885"/>
    </source>
</evidence>
<dbReference type="GO" id="GO:0005886">
    <property type="term" value="C:plasma membrane"/>
    <property type="evidence" value="ECO:0007669"/>
    <property type="project" value="TreeGrafter"/>
</dbReference>
<gene>
    <name evidence="15" type="primary">arcB_3</name>
    <name evidence="15" type="ORF">TRIHO_36280</name>
</gene>
<dbReference type="PANTHER" id="PTHR43047">
    <property type="entry name" value="TWO-COMPONENT HISTIDINE PROTEIN KINASE"/>
    <property type="match status" value="1"/>
</dbReference>
<dbReference type="Pfam" id="PF00512">
    <property type="entry name" value="HisKA"/>
    <property type="match status" value="1"/>
</dbReference>
<evidence type="ECO:0000256" key="2">
    <source>
        <dbReference type="ARBA" id="ARBA00004370"/>
    </source>
</evidence>
<dbReference type="CDD" id="cd17574">
    <property type="entry name" value="REC_OmpR"/>
    <property type="match status" value="1"/>
</dbReference>
<evidence type="ECO:0000256" key="9">
    <source>
        <dbReference type="SAM" id="MobiDB-lite"/>
    </source>
</evidence>
<dbReference type="SUPFAM" id="SSF52172">
    <property type="entry name" value="CheY-like"/>
    <property type="match status" value="1"/>
</dbReference>
<dbReference type="Gene3D" id="3.40.50.2300">
    <property type="match status" value="1"/>
</dbReference>
<evidence type="ECO:0000256" key="1">
    <source>
        <dbReference type="ARBA" id="ARBA00000085"/>
    </source>
</evidence>
<dbReference type="OrthoDB" id="9813151at2"/>
<dbReference type="EMBL" id="LPUY01000095">
    <property type="protein sequence ID" value="KUP91465.1"/>
    <property type="molecule type" value="Genomic_DNA"/>
</dbReference>
<evidence type="ECO:0000313" key="16">
    <source>
        <dbReference type="Proteomes" id="UP000068382"/>
    </source>
</evidence>
<reference evidence="15 16" key="1">
    <citation type="submission" date="2015-12" db="EMBL/GenBank/DDBJ databases">
        <title>Genome sequence of the marine Rhodobacteraceae strain O3.65, Candidatus Tritonibacter horizontis.</title>
        <authorList>
            <person name="Poehlein A."/>
            <person name="Giebel H.A."/>
            <person name="Voget S."/>
            <person name="Brinkhoff T."/>
        </authorList>
    </citation>
    <scope>NUCLEOTIDE SEQUENCE [LARGE SCALE GENOMIC DNA]</scope>
    <source>
        <strain evidence="15 16">O3.65</strain>
    </source>
</reference>
<evidence type="ECO:0000256" key="5">
    <source>
        <dbReference type="ARBA" id="ARBA00022679"/>
    </source>
</evidence>
<dbReference type="PROSITE" id="PS50885">
    <property type="entry name" value="HAMP"/>
    <property type="match status" value="1"/>
</dbReference>
<keyword evidence="6" id="KW-0418">Kinase</keyword>
<dbReference type="InterPro" id="IPR036890">
    <property type="entry name" value="HATPase_C_sf"/>
</dbReference>
<keyword evidence="10" id="KW-1133">Transmembrane helix</keyword>
<dbReference type="RefSeq" id="WP_068246996.1">
    <property type="nucleotide sequence ID" value="NZ_LPUY01000095.1"/>
</dbReference>
<dbReference type="Pfam" id="PF00072">
    <property type="entry name" value="Response_reg"/>
    <property type="match status" value="1"/>
</dbReference>
<evidence type="ECO:0000259" key="12">
    <source>
        <dbReference type="PROSITE" id="PS50110"/>
    </source>
</evidence>
<dbReference type="InterPro" id="IPR005467">
    <property type="entry name" value="His_kinase_dom"/>
</dbReference>
<proteinExistence type="predicted"/>
<dbReference type="CDD" id="cd22890">
    <property type="entry name" value="ChiS-DBD"/>
    <property type="match status" value="1"/>
</dbReference>
<dbReference type="PATRIC" id="fig|1768241.3.peg.3786"/>
<dbReference type="GO" id="GO:0009927">
    <property type="term" value="F:histidine phosphotransfer kinase activity"/>
    <property type="evidence" value="ECO:0007669"/>
    <property type="project" value="TreeGrafter"/>
</dbReference>
<dbReference type="AlphaFoldDB" id="A0A132BST2"/>
<dbReference type="InterPro" id="IPR011006">
    <property type="entry name" value="CheY-like_superfamily"/>
</dbReference>
<evidence type="ECO:0000256" key="8">
    <source>
        <dbReference type="SAM" id="Coils"/>
    </source>
</evidence>